<dbReference type="PROSITE" id="PS00135">
    <property type="entry name" value="TRYPSIN_SER"/>
    <property type="match status" value="1"/>
</dbReference>
<evidence type="ECO:0000259" key="5">
    <source>
        <dbReference type="PROSITE" id="PS50240"/>
    </source>
</evidence>
<dbReference type="PROSITE" id="PS50240">
    <property type="entry name" value="TRYPSIN_DOM"/>
    <property type="match status" value="2"/>
</dbReference>
<keyword evidence="4" id="KW-0732">Signal</keyword>
<feature type="domain" description="Peptidase S1" evidence="5">
    <location>
        <begin position="285"/>
        <end position="485"/>
    </location>
</feature>
<keyword evidence="6" id="KW-1185">Reference proteome</keyword>
<feature type="domain" description="Peptidase S1" evidence="5">
    <location>
        <begin position="37"/>
        <end position="270"/>
    </location>
</feature>
<dbReference type="PANTHER" id="PTHR24256">
    <property type="entry name" value="TRYPTASE-RELATED"/>
    <property type="match status" value="1"/>
</dbReference>
<keyword evidence="3" id="KW-0720">Serine protease</keyword>
<name>A0ABM4TRJ1_DROSZ</name>
<keyword evidence="3" id="KW-0645">Protease</keyword>
<organism evidence="6 7">
    <name type="scientific">Drosophila suzukii</name>
    <name type="common">Spotted-wing drosophila fruit fly</name>
    <dbReference type="NCBI Taxonomy" id="28584"/>
    <lineage>
        <taxon>Eukaryota</taxon>
        <taxon>Metazoa</taxon>
        <taxon>Ecdysozoa</taxon>
        <taxon>Arthropoda</taxon>
        <taxon>Hexapoda</taxon>
        <taxon>Insecta</taxon>
        <taxon>Pterygota</taxon>
        <taxon>Neoptera</taxon>
        <taxon>Endopterygota</taxon>
        <taxon>Diptera</taxon>
        <taxon>Brachycera</taxon>
        <taxon>Muscomorpha</taxon>
        <taxon>Ephydroidea</taxon>
        <taxon>Drosophilidae</taxon>
        <taxon>Drosophila</taxon>
        <taxon>Sophophora</taxon>
    </lineage>
</organism>
<feature type="chain" id="PRO_5045199902" evidence="4">
    <location>
        <begin position="21"/>
        <end position="519"/>
    </location>
</feature>
<reference evidence="7" key="1">
    <citation type="submission" date="2025-08" db="UniProtKB">
        <authorList>
            <consortium name="RefSeq"/>
        </authorList>
    </citation>
    <scope>IDENTIFICATION</scope>
</reference>
<proteinExistence type="inferred from homology"/>
<feature type="signal peptide" evidence="4">
    <location>
        <begin position="1"/>
        <end position="20"/>
    </location>
</feature>
<dbReference type="InterPro" id="IPR018114">
    <property type="entry name" value="TRYPSIN_HIS"/>
</dbReference>
<dbReference type="RefSeq" id="XP_070852594.1">
    <property type="nucleotide sequence ID" value="XM_070996493.1"/>
</dbReference>
<dbReference type="Pfam" id="PF00089">
    <property type="entry name" value="Trypsin"/>
    <property type="match status" value="2"/>
</dbReference>
<dbReference type="InterPro" id="IPR051487">
    <property type="entry name" value="Ser/Thr_Proteases_Immune/Dev"/>
</dbReference>
<evidence type="ECO:0000313" key="6">
    <source>
        <dbReference type="Proteomes" id="UP001652628"/>
    </source>
</evidence>
<dbReference type="InterPro" id="IPR001314">
    <property type="entry name" value="Peptidase_S1A"/>
</dbReference>
<accession>A0ABM4TRJ1</accession>
<keyword evidence="1" id="KW-1015">Disulfide bond</keyword>
<dbReference type="SMART" id="SM00020">
    <property type="entry name" value="Tryp_SPc"/>
    <property type="match status" value="2"/>
</dbReference>
<protein>
    <submittedName>
        <fullName evidence="7">Uncharacterized protein isoform X1</fullName>
    </submittedName>
</protein>
<sequence>MMSVSLLALFAFLLSHQGLAYLLDRACEGHIELGLKVTLGTDARGIDTAWMASLYRSENKFVCGGTLVTNRFVLTAAHCLVDDLRFVRLGEKDRSCKTSNCEVVREFTVSRAIPYPRFQLNTFPIMYDIGLIRLKDTVDYNAFIRPICIIVDSAVHFPDNIKGRAYGWGKTKPFVPVLSDIIMSITLTRKRQKECSHLLFSNDQFCAESSNGGDTCTGDSGGPLAVDYVYQGTKSYVQIGIVSYGSLLCNSKGVYTNVESYQDWIAETVQKYNDPLLFEECGGHWAVDIIVRVSESFRLVNTIKGTLITDRFVLTVAKGLPTDASKITVKSKYFDVDVLKIDKHPRFSPSKPKRNNIALLELAQQLFFSDLIRPICLQMYSNPSKTLPALFYRRNNLGLQNQQFTRIDDSLCSTKMNRQVNSHQFCVKKPRNFVYDSPRSVVGTYKKVNGIQRYLLVGIVSHIKNGVIVFTDIQSFLDWITEKVVYKNKTMHPVDRRRPPLNRYELSYRTLGSGKKPTE</sequence>
<evidence type="ECO:0000256" key="2">
    <source>
        <dbReference type="ARBA" id="ARBA00024195"/>
    </source>
</evidence>
<dbReference type="InterPro" id="IPR043504">
    <property type="entry name" value="Peptidase_S1_PA_chymotrypsin"/>
</dbReference>
<dbReference type="SUPFAM" id="SSF50494">
    <property type="entry name" value="Trypsin-like serine proteases"/>
    <property type="match status" value="2"/>
</dbReference>
<dbReference type="CDD" id="cd00190">
    <property type="entry name" value="Tryp_SPc"/>
    <property type="match status" value="1"/>
</dbReference>
<dbReference type="GeneID" id="139353139"/>
<evidence type="ECO:0000313" key="7">
    <source>
        <dbReference type="RefSeq" id="XP_070852594.1"/>
    </source>
</evidence>
<dbReference type="Gene3D" id="2.40.10.10">
    <property type="entry name" value="Trypsin-like serine proteases"/>
    <property type="match status" value="4"/>
</dbReference>
<evidence type="ECO:0000256" key="3">
    <source>
        <dbReference type="RuleBase" id="RU363034"/>
    </source>
</evidence>
<dbReference type="Proteomes" id="UP001652628">
    <property type="component" value="Chromosome 3"/>
</dbReference>
<evidence type="ECO:0000256" key="1">
    <source>
        <dbReference type="ARBA" id="ARBA00023157"/>
    </source>
</evidence>
<dbReference type="PRINTS" id="PR00722">
    <property type="entry name" value="CHYMOTRYPSIN"/>
</dbReference>
<gene>
    <name evidence="7" type="primary">LOC139353139</name>
</gene>
<dbReference type="PROSITE" id="PS00134">
    <property type="entry name" value="TRYPSIN_HIS"/>
    <property type="match status" value="1"/>
</dbReference>
<keyword evidence="3" id="KW-0378">Hydrolase</keyword>
<dbReference type="InterPro" id="IPR033116">
    <property type="entry name" value="TRYPSIN_SER"/>
</dbReference>
<dbReference type="InterPro" id="IPR009003">
    <property type="entry name" value="Peptidase_S1_PA"/>
</dbReference>
<dbReference type="InterPro" id="IPR001254">
    <property type="entry name" value="Trypsin_dom"/>
</dbReference>
<evidence type="ECO:0000256" key="4">
    <source>
        <dbReference type="SAM" id="SignalP"/>
    </source>
</evidence>
<comment type="similarity">
    <text evidence="2">Belongs to the peptidase S1 family. CLIP subfamily.</text>
</comment>